<evidence type="ECO:0000259" key="16">
    <source>
        <dbReference type="PROSITE" id="PS50885"/>
    </source>
</evidence>
<dbReference type="PANTHER" id="PTHR45528">
    <property type="entry name" value="SENSOR HISTIDINE KINASE CPXA"/>
    <property type="match status" value="1"/>
</dbReference>
<dbReference type="CDD" id="cd06225">
    <property type="entry name" value="HAMP"/>
    <property type="match status" value="1"/>
</dbReference>
<sequence>MKLNSVVFKLGATILFLQLIILIPLGYIILQLILNYSMNQTEQQLVQLSEKYATQVNNIDDPENLQLLEHLANMTDTSAVILDQNGETVLQSNWHEDITDEVLANPQIRQLEHGETIVEEYTFNSTTYLKVAQPITNQDRIQGSVVLFSSFGLISNSIHNIIFLVIFASLGAVALAIGFTFFISKKLGAPLIAMEKVAKQIAEKKNFSLRVDYKANDEIGSLAHAINHLSETLERYQTNRNEFFSNITHELKTPLTYVKGYANAVRHEMYQSKEEREEFLEIIENEADHISNLMDDLTDISKIEEGKIDLNKEDININNLTEEMIRRSQFRASEKGLKMNLDVPDNTVFLFADKNRLDQVLTNLVENAVRYTEKGSITLQVKEERNQIIIRVKDTGIGIKTEAIPYLFERFYRVDKSRSRANGGTGLGLAIVKNLVEMHEGDIDVDSELNKGTTITLRFPKEENSQHTTSK</sequence>
<dbReference type="Pfam" id="PF18698">
    <property type="entry name" value="HisK_sensor"/>
    <property type="match status" value="1"/>
</dbReference>
<dbReference type="Pfam" id="PF00672">
    <property type="entry name" value="HAMP"/>
    <property type="match status" value="1"/>
</dbReference>
<keyword evidence="11 14" id="KW-1133">Transmembrane helix</keyword>
<evidence type="ECO:0000256" key="10">
    <source>
        <dbReference type="ARBA" id="ARBA00022840"/>
    </source>
</evidence>
<comment type="subcellular location">
    <subcellularLocation>
        <location evidence="2">Cell membrane</location>
        <topology evidence="2">Multi-pass membrane protein</topology>
    </subcellularLocation>
</comment>
<evidence type="ECO:0000256" key="8">
    <source>
        <dbReference type="ARBA" id="ARBA00022741"/>
    </source>
</evidence>
<evidence type="ECO:0000256" key="9">
    <source>
        <dbReference type="ARBA" id="ARBA00022777"/>
    </source>
</evidence>
<evidence type="ECO:0000256" key="6">
    <source>
        <dbReference type="ARBA" id="ARBA00022679"/>
    </source>
</evidence>
<dbReference type="SUPFAM" id="SSF103190">
    <property type="entry name" value="Sensory domain-like"/>
    <property type="match status" value="1"/>
</dbReference>
<dbReference type="GO" id="GO:0005886">
    <property type="term" value="C:plasma membrane"/>
    <property type="evidence" value="ECO:0007669"/>
    <property type="project" value="UniProtKB-SubCell"/>
</dbReference>
<keyword evidence="8" id="KW-0547">Nucleotide-binding</keyword>
<protein>
    <recommendedName>
        <fullName evidence="3">histidine kinase</fullName>
        <ecNumber evidence="3">2.7.13.3</ecNumber>
    </recommendedName>
</protein>
<dbReference type="Pfam" id="PF02518">
    <property type="entry name" value="HATPase_c"/>
    <property type="match status" value="1"/>
</dbReference>
<keyword evidence="6" id="KW-0808">Transferase</keyword>
<dbReference type="RefSeq" id="WP_091480468.1">
    <property type="nucleotide sequence ID" value="NZ_FOTR01000001.1"/>
</dbReference>
<evidence type="ECO:0000313" key="18">
    <source>
        <dbReference type="Proteomes" id="UP000198565"/>
    </source>
</evidence>
<dbReference type="PRINTS" id="PR00344">
    <property type="entry name" value="BCTRLSENSOR"/>
</dbReference>
<dbReference type="GO" id="GO:0000155">
    <property type="term" value="F:phosphorelay sensor kinase activity"/>
    <property type="evidence" value="ECO:0007669"/>
    <property type="project" value="InterPro"/>
</dbReference>
<keyword evidence="5" id="KW-0597">Phosphoprotein</keyword>
<keyword evidence="9 17" id="KW-0418">Kinase</keyword>
<dbReference type="AlphaFoldDB" id="A0A1I4HIG8"/>
<gene>
    <name evidence="17" type="ORF">SAMN04487943_101427</name>
</gene>
<dbReference type="SMART" id="SM00388">
    <property type="entry name" value="HisKA"/>
    <property type="match status" value="1"/>
</dbReference>
<evidence type="ECO:0000256" key="2">
    <source>
        <dbReference type="ARBA" id="ARBA00004651"/>
    </source>
</evidence>
<dbReference type="InterPro" id="IPR036890">
    <property type="entry name" value="HATPase_C_sf"/>
</dbReference>
<dbReference type="CDD" id="cd00082">
    <property type="entry name" value="HisKA"/>
    <property type="match status" value="1"/>
</dbReference>
<dbReference type="Proteomes" id="UP000198565">
    <property type="component" value="Unassembled WGS sequence"/>
</dbReference>
<dbReference type="GO" id="GO:0005524">
    <property type="term" value="F:ATP binding"/>
    <property type="evidence" value="ECO:0007669"/>
    <property type="project" value="UniProtKB-KW"/>
</dbReference>
<reference evidence="18" key="1">
    <citation type="submission" date="2016-10" db="EMBL/GenBank/DDBJ databases">
        <authorList>
            <person name="Varghese N."/>
            <person name="Submissions S."/>
        </authorList>
    </citation>
    <scope>NUCLEOTIDE SEQUENCE [LARGE SCALE GENOMIC DNA]</scope>
    <source>
        <strain evidence="18">CGMCC 1.4250</strain>
    </source>
</reference>
<dbReference type="EMBL" id="FOTR01000001">
    <property type="protein sequence ID" value="SFL41321.1"/>
    <property type="molecule type" value="Genomic_DNA"/>
</dbReference>
<name>A0A1I4HIG8_9BACI</name>
<evidence type="ECO:0000256" key="13">
    <source>
        <dbReference type="ARBA" id="ARBA00023136"/>
    </source>
</evidence>
<dbReference type="SUPFAM" id="SSF158472">
    <property type="entry name" value="HAMP domain-like"/>
    <property type="match status" value="1"/>
</dbReference>
<evidence type="ECO:0000256" key="7">
    <source>
        <dbReference type="ARBA" id="ARBA00022692"/>
    </source>
</evidence>
<keyword evidence="10" id="KW-0067">ATP-binding</keyword>
<dbReference type="STRING" id="334253.SAMN04487943_101427"/>
<evidence type="ECO:0000256" key="5">
    <source>
        <dbReference type="ARBA" id="ARBA00022553"/>
    </source>
</evidence>
<dbReference type="InterPro" id="IPR003661">
    <property type="entry name" value="HisK_dim/P_dom"/>
</dbReference>
<dbReference type="Gene3D" id="1.10.287.130">
    <property type="match status" value="1"/>
</dbReference>
<dbReference type="Gene3D" id="3.30.565.10">
    <property type="entry name" value="Histidine kinase-like ATPase, C-terminal domain"/>
    <property type="match status" value="1"/>
</dbReference>
<dbReference type="CDD" id="cd16922">
    <property type="entry name" value="HATPase_EvgS-ArcB-TorS-like"/>
    <property type="match status" value="1"/>
</dbReference>
<dbReference type="InterPro" id="IPR003660">
    <property type="entry name" value="HAMP_dom"/>
</dbReference>
<keyword evidence="18" id="KW-1185">Reference proteome</keyword>
<dbReference type="SMART" id="SM00304">
    <property type="entry name" value="HAMP"/>
    <property type="match status" value="1"/>
</dbReference>
<dbReference type="PROSITE" id="PS50885">
    <property type="entry name" value="HAMP"/>
    <property type="match status" value="1"/>
</dbReference>
<evidence type="ECO:0000259" key="15">
    <source>
        <dbReference type="PROSITE" id="PS50109"/>
    </source>
</evidence>
<feature type="domain" description="Histidine kinase" evidence="15">
    <location>
        <begin position="246"/>
        <end position="463"/>
    </location>
</feature>
<evidence type="ECO:0000256" key="12">
    <source>
        <dbReference type="ARBA" id="ARBA00023012"/>
    </source>
</evidence>
<dbReference type="InterPro" id="IPR050398">
    <property type="entry name" value="HssS/ArlS-like"/>
</dbReference>
<dbReference type="InterPro" id="IPR036097">
    <property type="entry name" value="HisK_dim/P_sf"/>
</dbReference>
<feature type="domain" description="HAMP" evidence="16">
    <location>
        <begin position="185"/>
        <end position="238"/>
    </location>
</feature>
<evidence type="ECO:0000313" key="17">
    <source>
        <dbReference type="EMBL" id="SFL41321.1"/>
    </source>
</evidence>
<proteinExistence type="predicted"/>
<dbReference type="InterPro" id="IPR029151">
    <property type="entry name" value="Sensor-like_sf"/>
</dbReference>
<organism evidence="17 18">
    <name type="scientific">Gracilibacillus orientalis</name>
    <dbReference type="NCBI Taxonomy" id="334253"/>
    <lineage>
        <taxon>Bacteria</taxon>
        <taxon>Bacillati</taxon>
        <taxon>Bacillota</taxon>
        <taxon>Bacilli</taxon>
        <taxon>Bacillales</taxon>
        <taxon>Bacillaceae</taxon>
        <taxon>Gracilibacillus</taxon>
    </lineage>
</organism>
<dbReference type="PANTHER" id="PTHR45528:SF1">
    <property type="entry name" value="SENSOR HISTIDINE KINASE CPXA"/>
    <property type="match status" value="1"/>
</dbReference>
<evidence type="ECO:0000256" key="14">
    <source>
        <dbReference type="SAM" id="Phobius"/>
    </source>
</evidence>
<dbReference type="Pfam" id="PF00512">
    <property type="entry name" value="HisKA"/>
    <property type="match status" value="1"/>
</dbReference>
<dbReference type="InterPro" id="IPR005467">
    <property type="entry name" value="His_kinase_dom"/>
</dbReference>
<dbReference type="InterPro" id="IPR003594">
    <property type="entry name" value="HATPase_dom"/>
</dbReference>
<evidence type="ECO:0000256" key="1">
    <source>
        <dbReference type="ARBA" id="ARBA00000085"/>
    </source>
</evidence>
<dbReference type="FunFam" id="1.10.287.130:FF:000001">
    <property type="entry name" value="Two-component sensor histidine kinase"/>
    <property type="match status" value="1"/>
</dbReference>
<dbReference type="FunFam" id="3.30.565.10:FF:000006">
    <property type="entry name" value="Sensor histidine kinase WalK"/>
    <property type="match status" value="1"/>
</dbReference>
<keyword evidence="12" id="KW-0902">Two-component regulatory system</keyword>
<evidence type="ECO:0000256" key="3">
    <source>
        <dbReference type="ARBA" id="ARBA00012438"/>
    </source>
</evidence>
<feature type="transmembrane region" description="Helical" evidence="14">
    <location>
        <begin position="161"/>
        <end position="183"/>
    </location>
</feature>
<accession>A0A1I4HIG8</accession>
<feature type="transmembrane region" description="Helical" evidence="14">
    <location>
        <begin position="6"/>
        <end position="30"/>
    </location>
</feature>
<dbReference type="SMART" id="SM00387">
    <property type="entry name" value="HATPase_c"/>
    <property type="match status" value="1"/>
</dbReference>
<dbReference type="PROSITE" id="PS50109">
    <property type="entry name" value="HIS_KIN"/>
    <property type="match status" value="1"/>
</dbReference>
<evidence type="ECO:0000256" key="4">
    <source>
        <dbReference type="ARBA" id="ARBA00022475"/>
    </source>
</evidence>
<dbReference type="SUPFAM" id="SSF55874">
    <property type="entry name" value="ATPase domain of HSP90 chaperone/DNA topoisomerase II/histidine kinase"/>
    <property type="match status" value="1"/>
</dbReference>
<keyword evidence="13 14" id="KW-0472">Membrane</keyword>
<keyword evidence="7 14" id="KW-0812">Transmembrane</keyword>
<dbReference type="SUPFAM" id="SSF47384">
    <property type="entry name" value="Homodimeric domain of signal transducing histidine kinase"/>
    <property type="match status" value="1"/>
</dbReference>
<dbReference type="InterPro" id="IPR004358">
    <property type="entry name" value="Sig_transdc_His_kin-like_C"/>
</dbReference>
<comment type="catalytic activity">
    <reaction evidence="1">
        <text>ATP + protein L-histidine = ADP + protein N-phospho-L-histidine.</text>
        <dbReference type="EC" id="2.7.13.3"/>
    </reaction>
</comment>
<dbReference type="Gene3D" id="6.10.340.10">
    <property type="match status" value="1"/>
</dbReference>
<dbReference type="OrthoDB" id="9813151at2"/>
<evidence type="ECO:0000256" key="11">
    <source>
        <dbReference type="ARBA" id="ARBA00022989"/>
    </source>
</evidence>
<keyword evidence="4" id="KW-1003">Cell membrane</keyword>
<dbReference type="InterPro" id="IPR041328">
    <property type="entry name" value="HisK_sensor"/>
</dbReference>
<dbReference type="EC" id="2.7.13.3" evidence="3"/>